<accession>A0A6J7RT64</accession>
<proteinExistence type="predicted"/>
<organism evidence="1">
    <name type="scientific">freshwater metagenome</name>
    <dbReference type="NCBI Taxonomy" id="449393"/>
    <lineage>
        <taxon>unclassified sequences</taxon>
        <taxon>metagenomes</taxon>
        <taxon>ecological metagenomes</taxon>
    </lineage>
</organism>
<name>A0A6J7RT64_9ZZZZ</name>
<dbReference type="EMBL" id="CAFBPQ010000069">
    <property type="protein sequence ID" value="CAB5032019.1"/>
    <property type="molecule type" value="Genomic_DNA"/>
</dbReference>
<gene>
    <name evidence="1" type="ORF">UFOPK4121_01480</name>
</gene>
<reference evidence="1" key="1">
    <citation type="submission" date="2020-05" db="EMBL/GenBank/DDBJ databases">
        <authorList>
            <person name="Chiriac C."/>
            <person name="Salcher M."/>
            <person name="Ghai R."/>
            <person name="Kavagutti S V."/>
        </authorList>
    </citation>
    <scope>NUCLEOTIDE SEQUENCE</scope>
</reference>
<evidence type="ECO:0000313" key="1">
    <source>
        <dbReference type="EMBL" id="CAB5032019.1"/>
    </source>
</evidence>
<dbReference type="AlphaFoldDB" id="A0A6J7RT64"/>
<sequence>MRGIPAPPVTGPVIVGLGALAALAELAPAKTTIPTIRADAVLNQHFFISPPIDCINLANNDD</sequence>
<protein>
    <submittedName>
        <fullName evidence="1">Unannotated protein</fullName>
    </submittedName>
</protein>